<evidence type="ECO:0000313" key="2">
    <source>
        <dbReference type="EMBL" id="GMT25985.1"/>
    </source>
</evidence>
<keyword evidence="3" id="KW-1185">Reference proteome</keyword>
<accession>A0AAV5W2D2</accession>
<organism evidence="2 3">
    <name type="scientific">Pristionchus fissidentatus</name>
    <dbReference type="NCBI Taxonomy" id="1538716"/>
    <lineage>
        <taxon>Eukaryota</taxon>
        <taxon>Metazoa</taxon>
        <taxon>Ecdysozoa</taxon>
        <taxon>Nematoda</taxon>
        <taxon>Chromadorea</taxon>
        <taxon>Rhabditida</taxon>
        <taxon>Rhabditina</taxon>
        <taxon>Diplogasteromorpha</taxon>
        <taxon>Diplogasteroidea</taxon>
        <taxon>Neodiplogasteridae</taxon>
        <taxon>Pristionchus</taxon>
    </lineage>
</organism>
<feature type="region of interest" description="Disordered" evidence="1">
    <location>
        <begin position="83"/>
        <end position="120"/>
    </location>
</feature>
<name>A0AAV5W2D2_9BILA</name>
<proteinExistence type="predicted"/>
<dbReference type="EMBL" id="BTSY01000004">
    <property type="protein sequence ID" value="GMT25985.1"/>
    <property type="molecule type" value="Genomic_DNA"/>
</dbReference>
<feature type="non-terminal residue" evidence="2">
    <location>
        <position position="1"/>
    </location>
</feature>
<reference evidence="2" key="1">
    <citation type="submission" date="2023-10" db="EMBL/GenBank/DDBJ databases">
        <title>Genome assembly of Pristionchus species.</title>
        <authorList>
            <person name="Yoshida K."/>
            <person name="Sommer R.J."/>
        </authorList>
    </citation>
    <scope>NUCLEOTIDE SEQUENCE</scope>
    <source>
        <strain evidence="2">RS5133</strain>
    </source>
</reference>
<comment type="caution">
    <text evidence="2">The sequence shown here is derived from an EMBL/GenBank/DDBJ whole genome shotgun (WGS) entry which is preliminary data.</text>
</comment>
<sequence length="133" mass="13675">SYCSGRGCCGNLAGEEHSLRGDHLVELRGAGAELDVGAGLASLSVHTSFSEHAGYSIHSVRTLLAHRTGRAVHVVLLATRTLRSGRSDGSRSSFGSGSAHSAIRVPSIGPGRPSPAPLSLVSNISLRPDVPIS</sequence>
<evidence type="ECO:0000313" key="3">
    <source>
        <dbReference type="Proteomes" id="UP001432322"/>
    </source>
</evidence>
<evidence type="ECO:0000256" key="1">
    <source>
        <dbReference type="SAM" id="MobiDB-lite"/>
    </source>
</evidence>
<dbReference type="Proteomes" id="UP001432322">
    <property type="component" value="Unassembled WGS sequence"/>
</dbReference>
<feature type="non-terminal residue" evidence="2">
    <location>
        <position position="133"/>
    </location>
</feature>
<protein>
    <submittedName>
        <fullName evidence="2">Uncharacterized protein</fullName>
    </submittedName>
</protein>
<gene>
    <name evidence="2" type="ORF">PFISCL1PPCAC_17282</name>
</gene>
<dbReference type="AlphaFoldDB" id="A0AAV5W2D2"/>